<dbReference type="OrthoDB" id="6283866at2"/>
<dbReference type="KEGG" id="fnk:E1750_02540"/>
<feature type="domain" description="HTH araC/xylS-type" evidence="5">
    <location>
        <begin position="304"/>
        <end position="408"/>
    </location>
</feature>
<dbReference type="GO" id="GO:0003700">
    <property type="term" value="F:DNA-binding transcription factor activity"/>
    <property type="evidence" value="ECO:0007669"/>
    <property type="project" value="InterPro"/>
</dbReference>
<dbReference type="PANTHER" id="PTHR43280:SF29">
    <property type="entry name" value="ARAC-FAMILY TRANSCRIPTIONAL REGULATOR"/>
    <property type="match status" value="1"/>
</dbReference>
<feature type="transmembrane region" description="Helical" evidence="4">
    <location>
        <begin position="6"/>
        <end position="25"/>
    </location>
</feature>
<dbReference type="SUPFAM" id="SSF46689">
    <property type="entry name" value="Homeodomain-like"/>
    <property type="match status" value="1"/>
</dbReference>
<dbReference type="InterPro" id="IPR018060">
    <property type="entry name" value="HTH_AraC"/>
</dbReference>
<name>A0A4P6YAQ2_9FLAO</name>
<organism evidence="6 7">
    <name type="scientific">Flavobacterium nackdongense</name>
    <dbReference type="NCBI Taxonomy" id="2547394"/>
    <lineage>
        <taxon>Bacteria</taxon>
        <taxon>Pseudomonadati</taxon>
        <taxon>Bacteroidota</taxon>
        <taxon>Flavobacteriia</taxon>
        <taxon>Flavobacteriales</taxon>
        <taxon>Flavobacteriaceae</taxon>
        <taxon>Flavobacterium</taxon>
    </lineage>
</organism>
<reference evidence="7" key="1">
    <citation type="submission" date="2019-03" db="EMBL/GenBank/DDBJ databases">
        <title>Flavobacterium sp.</title>
        <authorList>
            <person name="Kim H."/>
        </authorList>
    </citation>
    <scope>NUCLEOTIDE SEQUENCE [LARGE SCALE GENOMIC DNA]</scope>
    <source>
        <strain evidence="7">GS13</strain>
    </source>
</reference>
<dbReference type="Gene3D" id="1.10.10.60">
    <property type="entry name" value="Homeodomain-like"/>
    <property type="match status" value="1"/>
</dbReference>
<evidence type="ECO:0000313" key="6">
    <source>
        <dbReference type="EMBL" id="QBN17725.1"/>
    </source>
</evidence>
<dbReference type="PROSITE" id="PS01124">
    <property type="entry name" value="HTH_ARAC_FAMILY_2"/>
    <property type="match status" value="1"/>
</dbReference>
<evidence type="ECO:0000256" key="4">
    <source>
        <dbReference type="SAM" id="Phobius"/>
    </source>
</evidence>
<evidence type="ECO:0000256" key="1">
    <source>
        <dbReference type="ARBA" id="ARBA00023015"/>
    </source>
</evidence>
<evidence type="ECO:0000256" key="3">
    <source>
        <dbReference type="ARBA" id="ARBA00023163"/>
    </source>
</evidence>
<keyword evidence="4" id="KW-1133">Transmembrane helix</keyword>
<dbReference type="Proteomes" id="UP000291124">
    <property type="component" value="Chromosome"/>
</dbReference>
<dbReference type="EMBL" id="CP037933">
    <property type="protein sequence ID" value="QBN17725.1"/>
    <property type="molecule type" value="Genomic_DNA"/>
</dbReference>
<accession>A0A4P6YAQ2</accession>
<proteinExistence type="predicted"/>
<sequence length="429" mass="50217">MEYLNITFHIFSLLLALLSASLLLWVNQERKHNNRLLAFVLIIFSLQSLMQILFYSRIILITPWLLRVFAPFSFLLGPLVFVYIRSILNDELKFKRLDWILLIPAILVFINFIPFYLLPSVEKIEYLNKNYYSKIGIQDIGEGILPNILYYCLRICWSGYFIFSAFKLIYQFWKSKTNELLDQNKILLKWLFTFNSLVSTILIVAILKVFVPTINNTHITIADIILGATFLYICLKLFTSPQILYGLYLPISTSNKSNLIETIQFQTNHNNETGFVSINDFSGKTSTKIGKLNFEQSIQCNYKNSIANYFQREKPFLRADYSLNQFVYDLKIPRHILSAFINREYGMNFRLFLNHQRIDYMINNLDKPEWEKFTIEAIATECGYTSRKTFIKNFKEITGKTPSEFLKNSEKIKLANLLTTCLLTLFIAG</sequence>
<evidence type="ECO:0000259" key="5">
    <source>
        <dbReference type="PROSITE" id="PS01124"/>
    </source>
</evidence>
<dbReference type="Pfam" id="PF12833">
    <property type="entry name" value="HTH_18"/>
    <property type="match status" value="1"/>
</dbReference>
<feature type="transmembrane region" description="Helical" evidence="4">
    <location>
        <begin position="148"/>
        <end position="170"/>
    </location>
</feature>
<keyword evidence="1" id="KW-0805">Transcription regulation</keyword>
<feature type="transmembrane region" description="Helical" evidence="4">
    <location>
        <begin position="64"/>
        <end position="84"/>
    </location>
</feature>
<dbReference type="SMART" id="SM00342">
    <property type="entry name" value="HTH_ARAC"/>
    <property type="match status" value="1"/>
</dbReference>
<protein>
    <submittedName>
        <fullName evidence="6">AraC family transcriptional regulator</fullName>
    </submittedName>
</protein>
<keyword evidence="2" id="KW-0238">DNA-binding</keyword>
<keyword evidence="3" id="KW-0804">Transcription</keyword>
<feature type="transmembrane region" description="Helical" evidence="4">
    <location>
        <begin position="190"/>
        <end position="211"/>
    </location>
</feature>
<evidence type="ECO:0000313" key="7">
    <source>
        <dbReference type="Proteomes" id="UP000291124"/>
    </source>
</evidence>
<gene>
    <name evidence="6" type="ORF">E1750_02540</name>
</gene>
<feature type="transmembrane region" description="Helical" evidence="4">
    <location>
        <begin position="96"/>
        <end position="118"/>
    </location>
</feature>
<keyword evidence="4" id="KW-0812">Transmembrane</keyword>
<feature type="transmembrane region" description="Helical" evidence="4">
    <location>
        <begin position="217"/>
        <end position="235"/>
    </location>
</feature>
<dbReference type="AlphaFoldDB" id="A0A4P6YAQ2"/>
<keyword evidence="7" id="KW-1185">Reference proteome</keyword>
<dbReference type="RefSeq" id="WP_133275256.1">
    <property type="nucleotide sequence ID" value="NZ_CP037933.1"/>
</dbReference>
<feature type="transmembrane region" description="Helical" evidence="4">
    <location>
        <begin position="37"/>
        <end position="58"/>
    </location>
</feature>
<dbReference type="PANTHER" id="PTHR43280">
    <property type="entry name" value="ARAC-FAMILY TRANSCRIPTIONAL REGULATOR"/>
    <property type="match status" value="1"/>
</dbReference>
<keyword evidence="4" id="KW-0472">Membrane</keyword>
<dbReference type="InterPro" id="IPR009057">
    <property type="entry name" value="Homeodomain-like_sf"/>
</dbReference>
<evidence type="ECO:0000256" key="2">
    <source>
        <dbReference type="ARBA" id="ARBA00023125"/>
    </source>
</evidence>
<dbReference type="GO" id="GO:0043565">
    <property type="term" value="F:sequence-specific DNA binding"/>
    <property type="evidence" value="ECO:0007669"/>
    <property type="project" value="InterPro"/>
</dbReference>